<dbReference type="InterPro" id="IPR017788">
    <property type="entry name" value="Hda"/>
</dbReference>
<dbReference type="InterPro" id="IPR027417">
    <property type="entry name" value="P-loop_NTPase"/>
</dbReference>
<dbReference type="Proteomes" id="UP001139319">
    <property type="component" value="Unassembled WGS sequence"/>
</dbReference>
<evidence type="ECO:0000313" key="3">
    <source>
        <dbReference type="EMBL" id="MCP8898110.1"/>
    </source>
</evidence>
<dbReference type="NCBIfam" id="TIGR03420">
    <property type="entry name" value="DnaA_homol_Hda"/>
    <property type="match status" value="1"/>
</dbReference>
<dbReference type="GO" id="GO:0006270">
    <property type="term" value="P:DNA replication initiation"/>
    <property type="evidence" value="ECO:0007669"/>
    <property type="project" value="TreeGrafter"/>
</dbReference>
<dbReference type="Gene3D" id="1.10.8.60">
    <property type="match status" value="1"/>
</dbReference>
<proteinExistence type="predicted"/>
<keyword evidence="4" id="KW-1185">Reference proteome</keyword>
<dbReference type="InterPro" id="IPR013317">
    <property type="entry name" value="DnaA_dom"/>
</dbReference>
<evidence type="ECO:0000259" key="2">
    <source>
        <dbReference type="Pfam" id="PF22688"/>
    </source>
</evidence>
<feature type="domain" description="Chromosomal replication initiator protein DnaA ATPAse" evidence="1">
    <location>
        <begin position="14"/>
        <end position="162"/>
    </location>
</feature>
<dbReference type="SUPFAM" id="SSF52540">
    <property type="entry name" value="P-loop containing nucleoside triphosphate hydrolases"/>
    <property type="match status" value="1"/>
</dbReference>
<dbReference type="PANTHER" id="PTHR30050">
    <property type="entry name" value="CHROMOSOMAL REPLICATION INITIATOR PROTEIN DNAA"/>
    <property type="match status" value="1"/>
</dbReference>
<comment type="caution">
    <text evidence="3">The sequence shown here is derived from an EMBL/GenBank/DDBJ whole genome shotgun (WGS) entry which is preliminary data.</text>
</comment>
<evidence type="ECO:0000259" key="1">
    <source>
        <dbReference type="Pfam" id="PF00308"/>
    </source>
</evidence>
<dbReference type="InterPro" id="IPR055199">
    <property type="entry name" value="Hda_lid"/>
</dbReference>
<dbReference type="AlphaFoldDB" id="A0A9X2KVJ5"/>
<gene>
    <name evidence="3" type="primary">hda</name>
    <name evidence="3" type="ORF">M6D89_02220</name>
</gene>
<feature type="domain" description="Hda lid" evidence="2">
    <location>
        <begin position="171"/>
        <end position="235"/>
    </location>
</feature>
<reference evidence="3" key="2">
    <citation type="submission" date="2023-01" db="EMBL/GenBank/DDBJ databases">
        <title>Gilvimarinus xylanilyticus HB14 isolated from Caulerpa lentillifera aquaculture base in Hainan, China.</title>
        <authorList>
            <person name="Zhang Y.-J."/>
        </authorList>
    </citation>
    <scope>NUCLEOTIDE SEQUENCE</scope>
    <source>
        <strain evidence="3">HB14</strain>
    </source>
</reference>
<dbReference type="RefSeq" id="WP_253966400.1">
    <property type="nucleotide sequence ID" value="NZ_JAMFTH010000001.1"/>
</dbReference>
<name>A0A9X2KVJ5_9GAMM</name>
<dbReference type="Gene3D" id="3.40.50.300">
    <property type="entry name" value="P-loop containing nucleotide triphosphate hydrolases"/>
    <property type="match status" value="1"/>
</dbReference>
<evidence type="ECO:0000313" key="4">
    <source>
        <dbReference type="Proteomes" id="UP001139319"/>
    </source>
</evidence>
<reference evidence="3" key="1">
    <citation type="submission" date="2022-05" db="EMBL/GenBank/DDBJ databases">
        <authorList>
            <person name="Sun H.-N."/>
        </authorList>
    </citation>
    <scope>NUCLEOTIDE SEQUENCE</scope>
    <source>
        <strain evidence="3">HB14</strain>
    </source>
</reference>
<accession>A0A9X2KVJ5</accession>
<dbReference type="GO" id="GO:0032297">
    <property type="term" value="P:negative regulation of DNA-templated DNA replication initiation"/>
    <property type="evidence" value="ECO:0007669"/>
    <property type="project" value="InterPro"/>
</dbReference>
<protein>
    <submittedName>
        <fullName evidence="3">DnaA regulatory inactivator Hda</fullName>
    </submittedName>
</protein>
<sequence>MSSAPEQLSLGVSLKDDATFDNFYAPEGSANGQIIQALNRQVEGTGEQFIYLWGSAGAGLTHLLQASSHYAESRGLAVQYLPLQDVMGFAPDALLDGMEQLDMVCLDGLDAVAGKPEWERALFSLYNALRDTGRLLLVAATGNARSLGIELPDLRSRLMWGAMYQVQGLSDEDKIRALSARARERGMELGEDVATFIVQRVPRDMNQLFCYLHRLDHASLAEQRKLTIPFVKKVLGL</sequence>
<organism evidence="3 4">
    <name type="scientific">Gilvimarinus xylanilyticus</name>
    <dbReference type="NCBI Taxonomy" id="2944139"/>
    <lineage>
        <taxon>Bacteria</taxon>
        <taxon>Pseudomonadati</taxon>
        <taxon>Pseudomonadota</taxon>
        <taxon>Gammaproteobacteria</taxon>
        <taxon>Cellvibrionales</taxon>
        <taxon>Cellvibrionaceae</taxon>
        <taxon>Gilvimarinus</taxon>
    </lineage>
</organism>
<dbReference type="Pfam" id="PF00308">
    <property type="entry name" value="Bac_DnaA"/>
    <property type="match status" value="1"/>
</dbReference>
<dbReference type="EMBL" id="JAMFTH010000001">
    <property type="protein sequence ID" value="MCP8898110.1"/>
    <property type="molecule type" value="Genomic_DNA"/>
</dbReference>
<dbReference type="Pfam" id="PF22688">
    <property type="entry name" value="Hda_lid"/>
    <property type="match status" value="1"/>
</dbReference>
<dbReference type="PANTHER" id="PTHR30050:SF5">
    <property type="entry name" value="DNAA REGULATORY INACTIVATOR HDA"/>
    <property type="match status" value="1"/>
</dbReference>